<evidence type="ECO:0000313" key="22">
    <source>
        <dbReference type="Proteomes" id="UP000184128"/>
    </source>
</evidence>
<evidence type="ECO:0000313" key="21">
    <source>
        <dbReference type="EMBL" id="SHE90645.1"/>
    </source>
</evidence>
<evidence type="ECO:0000256" key="18">
    <source>
        <dbReference type="SAM" id="Phobius"/>
    </source>
</evidence>
<dbReference type="GO" id="GO:0008658">
    <property type="term" value="F:penicillin binding"/>
    <property type="evidence" value="ECO:0007669"/>
    <property type="project" value="InterPro"/>
</dbReference>
<dbReference type="EMBL" id="FQUF01000020">
    <property type="protein sequence ID" value="SHE90645.1"/>
    <property type="molecule type" value="Genomic_DNA"/>
</dbReference>
<evidence type="ECO:0000256" key="13">
    <source>
        <dbReference type="ARBA" id="ARBA00023136"/>
    </source>
</evidence>
<name>A0A1M4XB55_9LACT</name>
<keyword evidence="12 18" id="KW-1133">Transmembrane helix</keyword>
<keyword evidence="5" id="KW-0645">Protease</keyword>
<keyword evidence="13 18" id="KW-0472">Membrane</keyword>
<dbReference type="SUPFAM" id="SSF56601">
    <property type="entry name" value="beta-lactamase/transpeptidase-like"/>
    <property type="match status" value="1"/>
</dbReference>
<dbReference type="GO" id="GO:0071555">
    <property type="term" value="P:cell wall organization"/>
    <property type="evidence" value="ECO:0007669"/>
    <property type="project" value="UniProtKB-KW"/>
</dbReference>
<evidence type="ECO:0000256" key="6">
    <source>
        <dbReference type="ARBA" id="ARBA00022676"/>
    </source>
</evidence>
<comment type="catalytic activity">
    <reaction evidence="16">
        <text>Preferential cleavage: (Ac)2-L-Lys-D-Ala-|-D-Ala. Also transpeptidation of peptidyl-alanyl moieties that are N-acyl substituents of D-alanine.</text>
        <dbReference type="EC" id="3.4.16.4"/>
    </reaction>
</comment>
<dbReference type="InterPro" id="IPR012338">
    <property type="entry name" value="Beta-lactam/transpept-like"/>
</dbReference>
<dbReference type="Gene3D" id="3.40.710.10">
    <property type="entry name" value="DD-peptidase/beta-lactamase superfamily"/>
    <property type="match status" value="1"/>
</dbReference>
<evidence type="ECO:0000256" key="5">
    <source>
        <dbReference type="ARBA" id="ARBA00022670"/>
    </source>
</evidence>
<evidence type="ECO:0000256" key="14">
    <source>
        <dbReference type="ARBA" id="ARBA00023268"/>
    </source>
</evidence>
<feature type="transmembrane region" description="Helical" evidence="18">
    <location>
        <begin position="42"/>
        <end position="60"/>
    </location>
</feature>
<evidence type="ECO:0000259" key="20">
    <source>
        <dbReference type="Pfam" id="PF00912"/>
    </source>
</evidence>
<evidence type="ECO:0000256" key="16">
    <source>
        <dbReference type="ARBA" id="ARBA00034000"/>
    </source>
</evidence>
<organism evidence="21 22">
    <name type="scientific">Atopostipes suicloacalis DSM 15692</name>
    <dbReference type="NCBI Taxonomy" id="1121025"/>
    <lineage>
        <taxon>Bacteria</taxon>
        <taxon>Bacillati</taxon>
        <taxon>Bacillota</taxon>
        <taxon>Bacilli</taxon>
        <taxon>Lactobacillales</taxon>
        <taxon>Carnobacteriaceae</taxon>
        <taxon>Atopostipes</taxon>
    </lineage>
</organism>
<evidence type="ECO:0000256" key="3">
    <source>
        <dbReference type="ARBA" id="ARBA00022475"/>
    </source>
</evidence>
<dbReference type="InterPro" id="IPR001264">
    <property type="entry name" value="Glyco_trans_51"/>
</dbReference>
<dbReference type="RefSeq" id="WP_073298150.1">
    <property type="nucleotide sequence ID" value="NZ_FQUF01000020.1"/>
</dbReference>
<dbReference type="GO" id="GO:0006508">
    <property type="term" value="P:proteolysis"/>
    <property type="evidence" value="ECO:0007669"/>
    <property type="project" value="UniProtKB-KW"/>
</dbReference>
<dbReference type="Gene3D" id="6.20.370.110">
    <property type="match status" value="1"/>
</dbReference>
<dbReference type="NCBIfam" id="TIGR02074">
    <property type="entry name" value="PBP_1a_fam"/>
    <property type="match status" value="1"/>
</dbReference>
<keyword evidence="14" id="KW-0511">Multifunctional enzyme</keyword>
<keyword evidence="9" id="KW-0378">Hydrolase</keyword>
<dbReference type="GO" id="GO:0008360">
    <property type="term" value="P:regulation of cell shape"/>
    <property type="evidence" value="ECO:0007669"/>
    <property type="project" value="UniProtKB-KW"/>
</dbReference>
<evidence type="ECO:0000256" key="4">
    <source>
        <dbReference type="ARBA" id="ARBA00022645"/>
    </source>
</evidence>
<gene>
    <name evidence="21" type="ORF">SAMN02745249_01400</name>
</gene>
<evidence type="ECO:0000256" key="2">
    <source>
        <dbReference type="ARBA" id="ARBA00007739"/>
    </source>
</evidence>
<feature type="domain" description="Glycosyl transferase family 51" evidence="20">
    <location>
        <begin position="87"/>
        <end position="259"/>
    </location>
</feature>
<dbReference type="InterPro" id="IPR001460">
    <property type="entry name" value="PCN-bd_Tpept"/>
</dbReference>
<keyword evidence="10" id="KW-0133">Cell shape</keyword>
<keyword evidence="3" id="KW-1003">Cell membrane</keyword>
<dbReference type="InterPro" id="IPR023346">
    <property type="entry name" value="Lysozyme-like_dom_sf"/>
</dbReference>
<dbReference type="Gene3D" id="1.10.3810.10">
    <property type="entry name" value="Biosynthetic peptidoglycan transglycosylase-like"/>
    <property type="match status" value="1"/>
</dbReference>
<dbReference type="SUPFAM" id="SSF53955">
    <property type="entry name" value="Lysozyme-like"/>
    <property type="match status" value="1"/>
</dbReference>
<dbReference type="InterPro" id="IPR050396">
    <property type="entry name" value="Glycosyltr_51/Transpeptidase"/>
</dbReference>
<dbReference type="InterPro" id="IPR036950">
    <property type="entry name" value="PBP_transglycosylase"/>
</dbReference>
<evidence type="ECO:0000256" key="11">
    <source>
        <dbReference type="ARBA" id="ARBA00022984"/>
    </source>
</evidence>
<evidence type="ECO:0000256" key="17">
    <source>
        <dbReference type="ARBA" id="ARBA00049902"/>
    </source>
</evidence>
<comment type="similarity">
    <text evidence="2">In the N-terminal section; belongs to the glycosyltransferase 51 family.</text>
</comment>
<keyword evidence="8 18" id="KW-0812">Transmembrane</keyword>
<dbReference type="FunFam" id="1.10.3810.10:FF:000001">
    <property type="entry name" value="Penicillin-binding protein 1A"/>
    <property type="match status" value="1"/>
</dbReference>
<comment type="similarity">
    <text evidence="1">In the C-terminal section; belongs to the transpeptidase family.</text>
</comment>
<reference evidence="21 22" key="1">
    <citation type="submission" date="2016-11" db="EMBL/GenBank/DDBJ databases">
        <authorList>
            <person name="Jaros S."/>
            <person name="Januszkiewicz K."/>
            <person name="Wedrychowicz H."/>
        </authorList>
    </citation>
    <scope>NUCLEOTIDE SEQUENCE [LARGE SCALE GENOMIC DNA]</scope>
    <source>
        <strain evidence="21 22">DSM 15692</strain>
    </source>
</reference>
<comment type="catalytic activity">
    <reaction evidence="17">
        <text>[GlcNAc-(1-&gt;4)-Mur2Ac(oyl-L-Ala-gamma-D-Glu-L-Lys-D-Ala-D-Ala)](n)-di-trans,octa-cis-undecaprenyl diphosphate + beta-D-GlcNAc-(1-&gt;4)-Mur2Ac(oyl-L-Ala-gamma-D-Glu-L-Lys-D-Ala-D-Ala)-di-trans,octa-cis-undecaprenyl diphosphate = [GlcNAc-(1-&gt;4)-Mur2Ac(oyl-L-Ala-gamma-D-Glu-L-Lys-D-Ala-D-Ala)](n+1)-di-trans,octa-cis-undecaprenyl diphosphate + di-trans,octa-cis-undecaprenyl diphosphate + H(+)</text>
        <dbReference type="Rhea" id="RHEA:23708"/>
        <dbReference type="Rhea" id="RHEA-COMP:9602"/>
        <dbReference type="Rhea" id="RHEA-COMP:9603"/>
        <dbReference type="ChEBI" id="CHEBI:15378"/>
        <dbReference type="ChEBI" id="CHEBI:58405"/>
        <dbReference type="ChEBI" id="CHEBI:60033"/>
        <dbReference type="ChEBI" id="CHEBI:78435"/>
        <dbReference type="EC" id="2.4.99.28"/>
    </reaction>
</comment>
<sequence>MDNFKKQIKEYGYKGWTFLKEKLYHFWLFFRRIWKKYHTTKVGLLVILILALFISVVGTIQARQEKVTSLHDNLQHTTTIIDDQGEEAGTLYSQKGTFVPIEQISPNIQHAVVSTEDKRFMSHRGFDVIGIGRAAVGYVLQGRIVGGGSTITQQLAKNAYLTLDQTMLRKIKELFLAIEIEKSYSKESILEMYLNNSYFGQGVWGIQDASLKYFNKNAADLSISEAATLAGILKAPTYYNPIDNYEASIERRNVVLRLMADNESITEEDRQVAAAQDLQLIDGYNNTDDYRYPYYFDSVISEAIDRYKLEEQDILNGGYTIYTNLNQQQQQQMTAVYNQDYLFESAEDGERSQSASISLNPQTGGITAIVGGRGDYTFQGFNRAIQMRRQPGSTIKPLSVYAPALEAGYKIEDTLIDEEHTYGEGDIAWSPTNVDHTYAGEIPMYQALAESKNAATVWLLDEIGIRRGYNKLKQFGIPVSDDDYHLGAIALGGMDRGVTPLELASAYSVFANDGVQVEPHFITKIVDATGAVVAENNNPREKRILSKSINDDMNRMLLNVFTNGTGQTVQPAGYEIAGKTGTTGTESGNGNTDQWLVGYTPDLVIASWQGYDKTNENHYLKTSTSAGIGQVLKQEFETMLSYTEQTQFAVDDSDIEVVEKDKRREETIERIQEGLQKSGEVIKDTGKKAVNEAKKIIKSFLNQ</sequence>
<dbReference type="STRING" id="1121025.SAMN02745249_01400"/>
<keyword evidence="22" id="KW-1185">Reference proteome</keyword>
<evidence type="ECO:0000256" key="15">
    <source>
        <dbReference type="ARBA" id="ARBA00023316"/>
    </source>
</evidence>
<evidence type="ECO:0000256" key="12">
    <source>
        <dbReference type="ARBA" id="ARBA00022989"/>
    </source>
</evidence>
<evidence type="ECO:0000256" key="1">
    <source>
        <dbReference type="ARBA" id="ARBA00007090"/>
    </source>
</evidence>
<evidence type="ECO:0000256" key="7">
    <source>
        <dbReference type="ARBA" id="ARBA00022679"/>
    </source>
</evidence>
<proteinExistence type="inferred from homology"/>
<keyword evidence="11" id="KW-0573">Peptidoglycan synthesis</keyword>
<accession>A0A1M4XB55</accession>
<dbReference type="GO" id="GO:0009002">
    <property type="term" value="F:serine-type D-Ala-D-Ala carboxypeptidase activity"/>
    <property type="evidence" value="ECO:0007669"/>
    <property type="project" value="UniProtKB-EC"/>
</dbReference>
<evidence type="ECO:0000256" key="10">
    <source>
        <dbReference type="ARBA" id="ARBA00022960"/>
    </source>
</evidence>
<dbReference type="GO" id="GO:0008955">
    <property type="term" value="F:peptidoglycan glycosyltransferase activity"/>
    <property type="evidence" value="ECO:0007669"/>
    <property type="project" value="UniProtKB-EC"/>
</dbReference>
<dbReference type="OrthoDB" id="9766909at2"/>
<dbReference type="Pfam" id="PF00912">
    <property type="entry name" value="Transgly"/>
    <property type="match status" value="1"/>
</dbReference>
<keyword evidence="4" id="KW-0121">Carboxypeptidase</keyword>
<feature type="domain" description="Penicillin-binding protein transpeptidase" evidence="19">
    <location>
        <begin position="359"/>
        <end position="602"/>
    </location>
</feature>
<evidence type="ECO:0000256" key="9">
    <source>
        <dbReference type="ARBA" id="ARBA00022801"/>
    </source>
</evidence>
<protein>
    <submittedName>
        <fullName evidence="21">Penicillin-binding protein 2A</fullName>
    </submittedName>
</protein>
<keyword evidence="15" id="KW-0961">Cell wall biogenesis/degradation</keyword>
<evidence type="ECO:0000256" key="8">
    <source>
        <dbReference type="ARBA" id="ARBA00022692"/>
    </source>
</evidence>
<dbReference type="PANTHER" id="PTHR32282">
    <property type="entry name" value="BINDING PROTEIN TRANSPEPTIDASE, PUTATIVE-RELATED"/>
    <property type="match status" value="1"/>
</dbReference>
<keyword evidence="6" id="KW-0328">Glycosyltransferase</keyword>
<dbReference type="GO" id="GO:0030288">
    <property type="term" value="C:outer membrane-bounded periplasmic space"/>
    <property type="evidence" value="ECO:0007669"/>
    <property type="project" value="TreeGrafter"/>
</dbReference>
<keyword evidence="7" id="KW-0808">Transferase</keyword>
<dbReference type="PANTHER" id="PTHR32282:SF32">
    <property type="entry name" value="PENICILLIN-BINDING PROTEIN 2A"/>
    <property type="match status" value="1"/>
</dbReference>
<dbReference type="Proteomes" id="UP000184128">
    <property type="component" value="Unassembled WGS sequence"/>
</dbReference>
<evidence type="ECO:0000259" key="19">
    <source>
        <dbReference type="Pfam" id="PF00905"/>
    </source>
</evidence>
<dbReference type="Pfam" id="PF00905">
    <property type="entry name" value="Transpeptidase"/>
    <property type="match status" value="1"/>
</dbReference>
<dbReference type="AlphaFoldDB" id="A0A1M4XB55"/>
<dbReference type="GO" id="GO:0009252">
    <property type="term" value="P:peptidoglycan biosynthetic process"/>
    <property type="evidence" value="ECO:0007669"/>
    <property type="project" value="UniProtKB-KW"/>
</dbReference>